<evidence type="ECO:0000256" key="4">
    <source>
        <dbReference type="ARBA" id="ARBA00008008"/>
    </source>
</evidence>
<keyword evidence="15" id="KW-0520">NAD</keyword>
<dbReference type="PROSITE" id="PS51379">
    <property type="entry name" value="4FE4S_FER_2"/>
    <property type="match status" value="2"/>
</dbReference>
<comment type="cofactor">
    <cofactor evidence="1">
        <name>FMN</name>
        <dbReference type="ChEBI" id="CHEBI:58210"/>
    </cofactor>
</comment>
<dbReference type="Proteomes" id="UP000474042">
    <property type="component" value="Unassembled WGS sequence"/>
</dbReference>
<dbReference type="PANTHER" id="PTHR43073">
    <property type="entry name" value="DIHYDROPYRIMIDINE DEHYDROGENASE [NADP(+)]"/>
    <property type="match status" value="1"/>
</dbReference>
<dbReference type="EMBL" id="WOFV02000091">
    <property type="protein sequence ID" value="NAS19677.1"/>
    <property type="molecule type" value="Genomic_DNA"/>
</dbReference>
<evidence type="ECO:0000256" key="25">
    <source>
        <dbReference type="ARBA" id="ARBA00049714"/>
    </source>
</evidence>
<dbReference type="PROSITE" id="PS00198">
    <property type="entry name" value="4FE4S_FER_1"/>
    <property type="match status" value="1"/>
</dbReference>
<dbReference type="GO" id="GO:0005737">
    <property type="term" value="C:cytoplasm"/>
    <property type="evidence" value="ECO:0007669"/>
    <property type="project" value="InterPro"/>
</dbReference>
<evidence type="ECO:0000256" key="10">
    <source>
        <dbReference type="ARBA" id="ARBA00022723"/>
    </source>
</evidence>
<feature type="domain" description="4Fe-4S ferredoxin-type" evidence="27">
    <location>
        <begin position="467"/>
        <end position="496"/>
    </location>
</feature>
<dbReference type="SUPFAM" id="SSF51395">
    <property type="entry name" value="FMN-linked oxidoreductases"/>
    <property type="match status" value="1"/>
</dbReference>
<comment type="function">
    <text evidence="24">Involved in pyrimidine base degradation. Catalyzes physiologically the reduction of uracil to 5,6-dihydrouracil (DHU) by using NADH as a specific cosubstrate. It also catalyzes the reverse reaction and the reduction of thymine to 5,6-dihydrothymine (DHT).</text>
</comment>
<dbReference type="GO" id="GO:0004159">
    <property type="term" value="F:dihydropyrimidine dehydrogenase (NAD+) activity"/>
    <property type="evidence" value="ECO:0007669"/>
    <property type="project" value="UniProtKB-EC"/>
</dbReference>
<dbReference type="Gene3D" id="3.30.70.20">
    <property type="match status" value="1"/>
</dbReference>
<comment type="pathway">
    <text evidence="3">Pyrimidine metabolism; UMP biosynthesis via de novo pathway; orotate from (S)-dihydroorotate (NAD(+) route): step 1/1.</text>
</comment>
<evidence type="ECO:0000256" key="5">
    <source>
        <dbReference type="ARBA" id="ARBA00010804"/>
    </source>
</evidence>
<dbReference type="InterPro" id="IPR005720">
    <property type="entry name" value="Dihydroorotate_DH_cat"/>
</dbReference>
<evidence type="ECO:0000256" key="2">
    <source>
        <dbReference type="ARBA" id="ARBA00003616"/>
    </source>
</evidence>
<comment type="catalytic activity">
    <reaction evidence="23">
        <text>(S)-dihydroorotate + NAD(+) = orotate + NADH + H(+)</text>
        <dbReference type="Rhea" id="RHEA:13513"/>
        <dbReference type="ChEBI" id="CHEBI:15378"/>
        <dbReference type="ChEBI" id="CHEBI:30839"/>
        <dbReference type="ChEBI" id="CHEBI:30864"/>
        <dbReference type="ChEBI" id="CHEBI:57540"/>
        <dbReference type="ChEBI" id="CHEBI:57945"/>
        <dbReference type="EC" id="1.3.1.14"/>
    </reaction>
</comment>
<comment type="catalytic activity">
    <reaction evidence="22">
        <text>5,6-dihydrouracil + NAD(+) = uracil + NADH + H(+)</text>
        <dbReference type="Rhea" id="RHEA:20189"/>
        <dbReference type="ChEBI" id="CHEBI:15378"/>
        <dbReference type="ChEBI" id="CHEBI:15901"/>
        <dbReference type="ChEBI" id="CHEBI:17568"/>
        <dbReference type="ChEBI" id="CHEBI:57540"/>
        <dbReference type="ChEBI" id="CHEBI:57945"/>
        <dbReference type="EC" id="1.3.1.1"/>
    </reaction>
</comment>
<dbReference type="NCBIfam" id="NF006183">
    <property type="entry name" value="PRK08318.1"/>
    <property type="match status" value="1"/>
</dbReference>
<comment type="function">
    <text evidence="2">Catalyzes the conversion of dihydroorotate to orotate with NAD(+) as electron acceptor.</text>
</comment>
<evidence type="ECO:0000256" key="6">
    <source>
        <dbReference type="ARBA" id="ARBA00012061"/>
    </source>
</evidence>
<evidence type="ECO:0000256" key="15">
    <source>
        <dbReference type="ARBA" id="ARBA00023027"/>
    </source>
</evidence>
<comment type="similarity">
    <text evidence="5">Belongs to the dihydropyrimidine dehydrogenase family.</text>
</comment>
<comment type="catalytic activity">
    <reaction evidence="21">
        <text>5,6-dihydrothymine + NAD(+) = thymine + NADH + H(+)</text>
        <dbReference type="Rhea" id="RHEA:28791"/>
        <dbReference type="ChEBI" id="CHEBI:15378"/>
        <dbReference type="ChEBI" id="CHEBI:17821"/>
        <dbReference type="ChEBI" id="CHEBI:27468"/>
        <dbReference type="ChEBI" id="CHEBI:57540"/>
        <dbReference type="ChEBI" id="CHEBI:57945"/>
        <dbReference type="EC" id="1.3.1.1"/>
    </reaction>
</comment>
<dbReference type="EC" id="1.3.1.14" evidence="6"/>
<dbReference type="FunFam" id="3.20.20.70:FF:000027">
    <property type="entry name" value="Dihydropyrimidine dehydrogenase [NADP(+)]"/>
    <property type="match status" value="1"/>
</dbReference>
<dbReference type="Pfam" id="PF14697">
    <property type="entry name" value="Fer4_21"/>
    <property type="match status" value="1"/>
</dbReference>
<keyword evidence="10" id="KW-0479">Metal-binding</keyword>
<dbReference type="CDD" id="cd02940">
    <property type="entry name" value="DHPD_FMN"/>
    <property type="match status" value="1"/>
</dbReference>
<evidence type="ECO:0000256" key="18">
    <source>
        <dbReference type="ARBA" id="ARBA00030119"/>
    </source>
</evidence>
<organism evidence="28 29">
    <name type="scientific">Clostridium butyricum</name>
    <dbReference type="NCBI Taxonomy" id="1492"/>
    <lineage>
        <taxon>Bacteria</taxon>
        <taxon>Bacillati</taxon>
        <taxon>Bacillota</taxon>
        <taxon>Clostridia</taxon>
        <taxon>Eubacteriales</taxon>
        <taxon>Clostridiaceae</taxon>
        <taxon>Clostridium</taxon>
    </lineage>
</organism>
<evidence type="ECO:0000259" key="27">
    <source>
        <dbReference type="PROSITE" id="PS51379"/>
    </source>
</evidence>
<evidence type="ECO:0000256" key="3">
    <source>
        <dbReference type="ARBA" id="ARBA00004715"/>
    </source>
</evidence>
<dbReference type="EC" id="1.3.1.1" evidence="26"/>
<keyword evidence="11" id="KW-0547">Nucleotide-binding</keyword>
<evidence type="ECO:0000256" key="26">
    <source>
        <dbReference type="ARBA" id="ARBA00049728"/>
    </source>
</evidence>
<dbReference type="InterPro" id="IPR009051">
    <property type="entry name" value="Helical_ferredxn"/>
</dbReference>
<keyword evidence="13" id="KW-0408">Iron</keyword>
<evidence type="ECO:0000256" key="14">
    <source>
        <dbReference type="ARBA" id="ARBA00023014"/>
    </source>
</evidence>
<name>A0A6L9ESR8_CLOBU</name>
<dbReference type="Gene3D" id="3.20.20.70">
    <property type="entry name" value="Aldolase class I"/>
    <property type="match status" value="1"/>
</dbReference>
<evidence type="ECO:0000313" key="29">
    <source>
        <dbReference type="Proteomes" id="UP000474042"/>
    </source>
</evidence>
<dbReference type="GO" id="GO:0046872">
    <property type="term" value="F:metal ion binding"/>
    <property type="evidence" value="ECO:0007669"/>
    <property type="project" value="UniProtKB-KW"/>
</dbReference>
<keyword evidence="9" id="KW-0288">FMN</keyword>
<evidence type="ECO:0000256" key="1">
    <source>
        <dbReference type="ARBA" id="ARBA00001917"/>
    </source>
</evidence>
<comment type="pathway">
    <text evidence="16">Amino-acid biosynthesis.</text>
</comment>
<keyword evidence="12 28" id="KW-0560">Oxidoreductase</keyword>
<dbReference type="Gene3D" id="1.10.1060.10">
    <property type="entry name" value="Alpha-helical ferredoxin"/>
    <property type="match status" value="1"/>
</dbReference>
<dbReference type="RefSeq" id="WP_045144047.1">
    <property type="nucleotide sequence ID" value="NZ_CABHIF010000001.1"/>
</dbReference>
<accession>A0A6L9ESR8</accession>
<proteinExistence type="inferred from homology"/>
<evidence type="ECO:0000256" key="12">
    <source>
        <dbReference type="ARBA" id="ARBA00023002"/>
    </source>
</evidence>
<feature type="domain" description="4Fe-4S ferredoxin-type" evidence="27">
    <location>
        <begin position="433"/>
        <end position="465"/>
    </location>
</feature>
<evidence type="ECO:0000256" key="21">
    <source>
        <dbReference type="ARBA" id="ARBA00047685"/>
    </source>
</evidence>
<evidence type="ECO:0000256" key="23">
    <source>
        <dbReference type="ARBA" id="ARBA00048996"/>
    </source>
</evidence>
<evidence type="ECO:0000256" key="9">
    <source>
        <dbReference type="ARBA" id="ARBA00022643"/>
    </source>
</evidence>
<evidence type="ECO:0000256" key="13">
    <source>
        <dbReference type="ARBA" id="ARBA00023004"/>
    </source>
</evidence>
<dbReference type="InterPro" id="IPR013785">
    <property type="entry name" value="Aldolase_TIM"/>
</dbReference>
<evidence type="ECO:0000256" key="24">
    <source>
        <dbReference type="ARBA" id="ARBA00049578"/>
    </source>
</evidence>
<keyword evidence="14" id="KW-0411">Iron-sulfur</keyword>
<comment type="caution">
    <text evidence="28">The sequence shown here is derived from an EMBL/GenBank/DDBJ whole genome shotgun (WGS) entry which is preliminary data.</text>
</comment>
<dbReference type="AlphaFoldDB" id="A0A6L9ESR8"/>
<dbReference type="SUPFAM" id="SSF54862">
    <property type="entry name" value="4Fe-4S ferredoxins"/>
    <property type="match status" value="1"/>
</dbReference>
<evidence type="ECO:0000256" key="19">
    <source>
        <dbReference type="ARBA" id="ARBA00032046"/>
    </source>
</evidence>
<evidence type="ECO:0000256" key="20">
    <source>
        <dbReference type="ARBA" id="ARBA00032722"/>
    </source>
</evidence>
<evidence type="ECO:0000313" key="28">
    <source>
        <dbReference type="EMBL" id="NAS19677.1"/>
    </source>
</evidence>
<gene>
    <name evidence="28" type="primary">preA</name>
    <name evidence="28" type="ORF">GND98_017920</name>
</gene>
<dbReference type="GO" id="GO:0051536">
    <property type="term" value="F:iron-sulfur cluster binding"/>
    <property type="evidence" value="ECO:0007669"/>
    <property type="project" value="UniProtKB-KW"/>
</dbReference>
<protein>
    <recommendedName>
        <fullName evidence="7">Dihydroorotate dehydrogenase B (NAD(+)), catalytic subunit</fullName>
        <ecNumber evidence="26">1.3.1.1</ecNumber>
        <ecNumber evidence="6">1.3.1.14</ecNumber>
    </recommendedName>
    <alternativeName>
        <fullName evidence="17">Dihydroorotate oxidase B</fullName>
    </alternativeName>
    <alternativeName>
        <fullName evidence="20">Dihydrothymine dehydrogenase</fullName>
    </alternativeName>
    <alternativeName>
        <fullName evidence="18">Dihydrouracil dehydrogenase</fullName>
    </alternativeName>
    <alternativeName>
        <fullName evidence="19">Orotate reductase (NADH)</fullName>
    </alternativeName>
</protein>
<dbReference type="InterPro" id="IPR017900">
    <property type="entry name" value="4Fe4S_Fe_S_CS"/>
</dbReference>
<comment type="subunit">
    <text evidence="25">Heterotetramer of 2 PreA and 2 PreT subunits.</text>
</comment>
<evidence type="ECO:0000256" key="11">
    <source>
        <dbReference type="ARBA" id="ARBA00022741"/>
    </source>
</evidence>
<dbReference type="GO" id="GO:0004589">
    <property type="term" value="F:dihydroorotate dehydrogenase (NAD+) activity"/>
    <property type="evidence" value="ECO:0007669"/>
    <property type="project" value="UniProtKB-EC"/>
</dbReference>
<evidence type="ECO:0000256" key="16">
    <source>
        <dbReference type="ARBA" id="ARBA00029440"/>
    </source>
</evidence>
<dbReference type="InterPro" id="IPR017896">
    <property type="entry name" value="4Fe4S_Fe-S-bd"/>
</dbReference>
<evidence type="ECO:0000256" key="8">
    <source>
        <dbReference type="ARBA" id="ARBA00022630"/>
    </source>
</evidence>
<dbReference type="Pfam" id="PF01180">
    <property type="entry name" value="DHO_dh"/>
    <property type="match status" value="1"/>
</dbReference>
<reference evidence="28 29" key="1">
    <citation type="submission" date="2020-01" db="EMBL/GenBank/DDBJ databases">
        <title>Genome sequence of a 1,3-propanediol producer, Clostridium butyricum S3.</title>
        <authorList>
            <person name="Zhou J."/>
        </authorList>
    </citation>
    <scope>NUCLEOTIDE SEQUENCE [LARGE SCALE GENOMIC DNA]</scope>
    <source>
        <strain evidence="28 29">S3</strain>
    </source>
</reference>
<keyword evidence="8" id="KW-0285">Flavoprotein</keyword>
<dbReference type="PANTHER" id="PTHR43073:SF2">
    <property type="entry name" value="DIHYDROPYRIMIDINE DEHYDROGENASE [NADP(+)]"/>
    <property type="match status" value="1"/>
</dbReference>
<evidence type="ECO:0000256" key="22">
    <source>
        <dbReference type="ARBA" id="ARBA00048792"/>
    </source>
</evidence>
<evidence type="ECO:0000256" key="17">
    <source>
        <dbReference type="ARBA" id="ARBA00029718"/>
    </source>
</evidence>
<sequence length="505" mass="55618">MSSISYKDINLRECVSACLLCNDAPCKKACLNGVETDKIIRSLHFENKDGAVNKLPDISFCNDCKIKYCEKECLKGKISEPVKIQSIMKNLYDESKIEENQVDLSIDFCGVHCENPFFLSSSVVGSNYEMVAKAFDMGWAGVAFKTIGFFVPDEVSPRFASLTKENVPFIGFKNIEQISDHSLEENIGFLKKLKENYPKKIIVASIMGENEEEWTKLAKIMTNAGADIIECNFSCPQMVGEGLGSDVGQNPDLVSMYTRATRKGTHLPILAKMTPNIGDMTIPAKAAMKSGATGVAAINTIKSIMNIDLENFGSEPDIEGKTSIGGYSGKAIKPIALRFINEMKKCNELKDTPISGMGGIETWRDAAEFMTLGCENLQVTTSVMQYGYRIIEDLIEGTKLYLSSNGYTSIREIVGKALNNIVTADKLKRDSICYPRFNMEKCVGCGRCYLSCYDGGHQAITVDRKTNKPVLIVDKCVGCHLCITVCPVQAVNPGKRVHKNNKKTG</sequence>
<evidence type="ECO:0000256" key="7">
    <source>
        <dbReference type="ARBA" id="ARBA00018101"/>
    </source>
</evidence>
<dbReference type="GO" id="GO:0000166">
    <property type="term" value="F:nucleotide binding"/>
    <property type="evidence" value="ECO:0007669"/>
    <property type="project" value="UniProtKB-KW"/>
</dbReference>
<comment type="similarity">
    <text evidence="4">Belongs to the dihydroorotate dehydrogenase family. Type 1 subfamily.</text>
</comment>